<proteinExistence type="predicted"/>
<evidence type="ECO:0000313" key="2">
    <source>
        <dbReference type="Proteomes" id="UP001221757"/>
    </source>
</evidence>
<comment type="caution">
    <text evidence="1">The sequence shown here is derived from an EMBL/GenBank/DDBJ whole genome shotgun (WGS) entry which is preliminary data.</text>
</comment>
<dbReference type="AlphaFoldDB" id="A0AAD7G8B7"/>
<gene>
    <name evidence="1" type="ORF">B0H17DRAFT_949179</name>
</gene>
<keyword evidence="2" id="KW-1185">Reference proteome</keyword>
<dbReference type="Proteomes" id="UP001221757">
    <property type="component" value="Unassembled WGS sequence"/>
</dbReference>
<protein>
    <submittedName>
        <fullName evidence="1">Uncharacterized protein</fullName>
    </submittedName>
</protein>
<evidence type="ECO:0000313" key="1">
    <source>
        <dbReference type="EMBL" id="KAJ7669652.1"/>
    </source>
</evidence>
<organism evidence="1 2">
    <name type="scientific">Mycena rosella</name>
    <name type="common">Pink bonnet</name>
    <name type="synonym">Agaricus rosellus</name>
    <dbReference type="NCBI Taxonomy" id="1033263"/>
    <lineage>
        <taxon>Eukaryota</taxon>
        <taxon>Fungi</taxon>
        <taxon>Dikarya</taxon>
        <taxon>Basidiomycota</taxon>
        <taxon>Agaricomycotina</taxon>
        <taxon>Agaricomycetes</taxon>
        <taxon>Agaricomycetidae</taxon>
        <taxon>Agaricales</taxon>
        <taxon>Marasmiineae</taxon>
        <taxon>Mycenaceae</taxon>
        <taxon>Mycena</taxon>
    </lineage>
</organism>
<accession>A0AAD7G8B7</accession>
<reference evidence="1" key="1">
    <citation type="submission" date="2023-03" db="EMBL/GenBank/DDBJ databases">
        <title>Massive genome expansion in bonnet fungi (Mycena s.s.) driven by repeated elements and novel gene families across ecological guilds.</title>
        <authorList>
            <consortium name="Lawrence Berkeley National Laboratory"/>
            <person name="Harder C.B."/>
            <person name="Miyauchi S."/>
            <person name="Viragh M."/>
            <person name="Kuo A."/>
            <person name="Thoen E."/>
            <person name="Andreopoulos B."/>
            <person name="Lu D."/>
            <person name="Skrede I."/>
            <person name="Drula E."/>
            <person name="Henrissat B."/>
            <person name="Morin E."/>
            <person name="Kohler A."/>
            <person name="Barry K."/>
            <person name="LaButti K."/>
            <person name="Morin E."/>
            <person name="Salamov A."/>
            <person name="Lipzen A."/>
            <person name="Mereny Z."/>
            <person name="Hegedus B."/>
            <person name="Baldrian P."/>
            <person name="Stursova M."/>
            <person name="Weitz H."/>
            <person name="Taylor A."/>
            <person name="Grigoriev I.V."/>
            <person name="Nagy L.G."/>
            <person name="Martin F."/>
            <person name="Kauserud H."/>
        </authorList>
    </citation>
    <scope>NUCLEOTIDE SEQUENCE</scope>
    <source>
        <strain evidence="1">CBHHK067</strain>
    </source>
</reference>
<name>A0AAD7G8B7_MYCRO</name>
<sequence>MLQWITAWSKASDAINYIFPHRRRELDEYRQYISDLFTSSAEHTHERVIFLDRKLRNEAAGRRDLALNDFAKFGHWERSYLNDNGAAYLELKPKAKESDRKRRRRRASR</sequence>
<dbReference type="EMBL" id="JARKIE010000186">
    <property type="protein sequence ID" value="KAJ7669652.1"/>
    <property type="molecule type" value="Genomic_DNA"/>
</dbReference>